<reference evidence="1" key="1">
    <citation type="submission" date="2020-03" db="EMBL/GenBank/DDBJ databases">
        <title>A high-quality chromosome-level genome assembly of a woody plant with both climbing and erect habits, Rhamnella rubrinervis.</title>
        <authorList>
            <person name="Lu Z."/>
            <person name="Yang Y."/>
            <person name="Zhu X."/>
            <person name="Sun Y."/>
        </authorList>
    </citation>
    <scope>NUCLEOTIDE SEQUENCE</scope>
    <source>
        <strain evidence="1">BYM</strain>
        <tissue evidence="1">Leaf</tissue>
    </source>
</reference>
<sequence>MLLRNCPRLRLLRTTQPADPSKEHNCIPDEHYVQTLQAIISIMRLSTVENGAVAKGNHLHADEMFLLGVDHGILIA</sequence>
<dbReference type="Proteomes" id="UP000796880">
    <property type="component" value="Unassembled WGS sequence"/>
</dbReference>
<evidence type="ECO:0000313" key="1">
    <source>
        <dbReference type="EMBL" id="KAF3438239.1"/>
    </source>
</evidence>
<protein>
    <submittedName>
        <fullName evidence="1">Uncharacterized protein</fullName>
    </submittedName>
</protein>
<accession>A0A8K0E1U0</accession>
<keyword evidence="2" id="KW-1185">Reference proteome</keyword>
<evidence type="ECO:0000313" key="2">
    <source>
        <dbReference type="Proteomes" id="UP000796880"/>
    </source>
</evidence>
<dbReference type="EMBL" id="VOIH02000009">
    <property type="protein sequence ID" value="KAF3438239.1"/>
    <property type="molecule type" value="Genomic_DNA"/>
</dbReference>
<organism evidence="1 2">
    <name type="scientific">Rhamnella rubrinervis</name>
    <dbReference type="NCBI Taxonomy" id="2594499"/>
    <lineage>
        <taxon>Eukaryota</taxon>
        <taxon>Viridiplantae</taxon>
        <taxon>Streptophyta</taxon>
        <taxon>Embryophyta</taxon>
        <taxon>Tracheophyta</taxon>
        <taxon>Spermatophyta</taxon>
        <taxon>Magnoliopsida</taxon>
        <taxon>eudicotyledons</taxon>
        <taxon>Gunneridae</taxon>
        <taxon>Pentapetalae</taxon>
        <taxon>rosids</taxon>
        <taxon>fabids</taxon>
        <taxon>Rosales</taxon>
        <taxon>Rhamnaceae</taxon>
        <taxon>rhamnoid group</taxon>
        <taxon>Rhamneae</taxon>
        <taxon>Rhamnella</taxon>
    </lineage>
</organism>
<dbReference type="AlphaFoldDB" id="A0A8K0E1U0"/>
<proteinExistence type="predicted"/>
<name>A0A8K0E1U0_9ROSA</name>
<comment type="caution">
    <text evidence="1">The sequence shown here is derived from an EMBL/GenBank/DDBJ whole genome shotgun (WGS) entry which is preliminary data.</text>
</comment>
<gene>
    <name evidence="1" type="ORF">FNV43_RR21000</name>
</gene>